<dbReference type="PROSITE" id="PS51257">
    <property type="entry name" value="PROKAR_LIPOPROTEIN"/>
    <property type="match status" value="1"/>
</dbReference>
<accession>A0A2M9ZIG0</accession>
<evidence type="ECO:0000313" key="4">
    <source>
        <dbReference type="Proteomes" id="UP000231990"/>
    </source>
</evidence>
<organism evidence="2 4">
    <name type="scientific">Leptospira perolatii</name>
    <dbReference type="NCBI Taxonomy" id="2023191"/>
    <lineage>
        <taxon>Bacteria</taxon>
        <taxon>Pseudomonadati</taxon>
        <taxon>Spirochaetota</taxon>
        <taxon>Spirochaetia</taxon>
        <taxon>Leptospirales</taxon>
        <taxon>Leptospiraceae</taxon>
        <taxon>Leptospira</taxon>
    </lineage>
</organism>
<evidence type="ECO:0000313" key="1">
    <source>
        <dbReference type="EMBL" id="PJZ68122.1"/>
    </source>
</evidence>
<dbReference type="Proteomes" id="UP000231962">
    <property type="component" value="Unassembled WGS sequence"/>
</dbReference>
<comment type="caution">
    <text evidence="2">The sequence shown here is derived from an EMBL/GenBank/DDBJ whole genome shotgun (WGS) entry which is preliminary data.</text>
</comment>
<dbReference type="EMBL" id="NPDZ01000021">
    <property type="protein sequence ID" value="PJZ71743.1"/>
    <property type="molecule type" value="Genomic_DNA"/>
</dbReference>
<dbReference type="Proteomes" id="UP000231990">
    <property type="component" value="Unassembled WGS sequence"/>
</dbReference>
<proteinExistence type="predicted"/>
<protein>
    <recommendedName>
        <fullName evidence="5">Lipoprotein</fullName>
    </recommendedName>
</protein>
<evidence type="ECO:0000313" key="3">
    <source>
        <dbReference type="Proteomes" id="UP000231962"/>
    </source>
</evidence>
<dbReference type="RefSeq" id="WP_100715462.1">
    <property type="nucleotide sequence ID" value="NZ_NPDY01000033.1"/>
</dbReference>
<evidence type="ECO:0008006" key="5">
    <source>
        <dbReference type="Google" id="ProtNLM"/>
    </source>
</evidence>
<dbReference type="AlphaFoldDB" id="A0A2M9ZIG0"/>
<keyword evidence="3" id="KW-1185">Reference proteome</keyword>
<evidence type="ECO:0000313" key="2">
    <source>
        <dbReference type="EMBL" id="PJZ71743.1"/>
    </source>
</evidence>
<sequence>MKKIASLVALILFGACNPSDPLSDKSNLYLGIASLTETKYPRIERLQRALLERTTFGSRVGLETGEVVGDSFSETVAAVEEIASNVEMSQAATKIQEVEIFGITESEAANIQTSIGEGKFVEAFTETFQNKPLPNFVSEKLGEDPFSSMNRMDSRKASLFCDAGGWWFRWANPNQGSIWLGRNFWPAVYITWIFQVWYQMSGSLVFGRQCIDFEGSITIYEW</sequence>
<reference evidence="3 4" key="1">
    <citation type="submission" date="2017-07" db="EMBL/GenBank/DDBJ databases">
        <title>Leptospira spp. isolated from tropical soils.</title>
        <authorList>
            <person name="Thibeaux R."/>
            <person name="Iraola G."/>
            <person name="Ferres I."/>
            <person name="Bierque E."/>
            <person name="Girault D."/>
            <person name="Soupe-Gilbert M.-E."/>
            <person name="Picardeau M."/>
            <person name="Goarant C."/>
        </authorList>
    </citation>
    <scope>NUCLEOTIDE SEQUENCE [LARGE SCALE GENOMIC DNA]</scope>
    <source>
        <strain evidence="2 4">FH1-B-B1</strain>
        <strain evidence="1 3">FH1-B-C1</strain>
    </source>
</reference>
<gene>
    <name evidence="1" type="ORF">CH360_17845</name>
    <name evidence="2" type="ORF">CH373_17900</name>
</gene>
<dbReference type="EMBL" id="NPDY01000033">
    <property type="protein sequence ID" value="PJZ68122.1"/>
    <property type="molecule type" value="Genomic_DNA"/>
</dbReference>
<name>A0A2M9ZIG0_9LEPT</name>